<dbReference type="InterPro" id="IPR000073">
    <property type="entry name" value="AB_hydrolase_1"/>
</dbReference>
<dbReference type="SUPFAM" id="SSF53474">
    <property type="entry name" value="alpha/beta-Hydrolases"/>
    <property type="match status" value="1"/>
</dbReference>
<dbReference type="AlphaFoldDB" id="A0A841HLE5"/>
<evidence type="ECO:0000313" key="2">
    <source>
        <dbReference type="EMBL" id="MBB6093897.1"/>
    </source>
</evidence>
<reference evidence="2 3" key="1">
    <citation type="submission" date="2020-08" db="EMBL/GenBank/DDBJ databases">
        <title>Genomic Encyclopedia of Type Strains, Phase IV (KMG-IV): sequencing the most valuable type-strain genomes for metagenomic binning, comparative biology and taxonomic classification.</title>
        <authorList>
            <person name="Goeker M."/>
        </authorList>
    </citation>
    <scope>NUCLEOTIDE SEQUENCE [LARGE SCALE GENOMIC DNA]</scope>
    <source>
        <strain evidence="2 3">DSM 26723</strain>
    </source>
</reference>
<organism evidence="2 3">
    <name type="scientific">Povalibacter uvarum</name>
    <dbReference type="NCBI Taxonomy" id="732238"/>
    <lineage>
        <taxon>Bacteria</taxon>
        <taxon>Pseudomonadati</taxon>
        <taxon>Pseudomonadota</taxon>
        <taxon>Gammaproteobacteria</taxon>
        <taxon>Steroidobacterales</taxon>
        <taxon>Steroidobacteraceae</taxon>
        <taxon>Povalibacter</taxon>
    </lineage>
</organism>
<dbReference type="EMBL" id="JACHHZ010000003">
    <property type="protein sequence ID" value="MBB6093897.1"/>
    <property type="molecule type" value="Genomic_DNA"/>
</dbReference>
<dbReference type="InterPro" id="IPR029058">
    <property type="entry name" value="AB_hydrolase_fold"/>
</dbReference>
<proteinExistence type="predicted"/>
<protein>
    <submittedName>
        <fullName evidence="2">Pimeloyl-ACP methyl ester carboxylesterase</fullName>
    </submittedName>
</protein>
<keyword evidence="3" id="KW-1185">Reference proteome</keyword>
<evidence type="ECO:0000313" key="3">
    <source>
        <dbReference type="Proteomes" id="UP000588068"/>
    </source>
</evidence>
<dbReference type="Proteomes" id="UP000588068">
    <property type="component" value="Unassembled WGS sequence"/>
</dbReference>
<dbReference type="RefSeq" id="WP_221304197.1">
    <property type="nucleotide sequence ID" value="NZ_JACHHZ010000003.1"/>
</dbReference>
<name>A0A841HLE5_9GAMM</name>
<evidence type="ECO:0000259" key="1">
    <source>
        <dbReference type="Pfam" id="PF00561"/>
    </source>
</evidence>
<gene>
    <name evidence="2" type="ORF">HNQ60_002778</name>
</gene>
<dbReference type="Pfam" id="PF00561">
    <property type="entry name" value="Abhydrolase_1"/>
    <property type="match status" value="1"/>
</dbReference>
<accession>A0A841HLE5</accession>
<dbReference type="PANTHER" id="PTHR43798:SF29">
    <property type="entry name" value="AB HYDROLASE-1 DOMAIN-CONTAINING PROTEIN"/>
    <property type="match status" value="1"/>
</dbReference>
<dbReference type="PANTHER" id="PTHR43798">
    <property type="entry name" value="MONOACYLGLYCEROL LIPASE"/>
    <property type="match status" value="1"/>
</dbReference>
<comment type="caution">
    <text evidence="2">The sequence shown here is derived from an EMBL/GenBank/DDBJ whole genome shotgun (WGS) entry which is preliminary data.</text>
</comment>
<sequence>MPGLLCDEVLWRQQADALADIADPVIADLTLDDSIAAMAERTLASSPERFALAALSMGGYVAFEILRQAPQRVTRLALLDTSAAPDDDIRTKQRIAGIASLQAGKFSGVTNRLLPQLVHASHVTGPVGEVVKSMAQRVGDAAFLRQQTAILRRRDSRPLLHEISVPALVAVGDSDRLTPVADAVEIHRAIAAAKLHIFRQCGHLPPLESPEETNEVLREWLRECATP</sequence>
<dbReference type="InterPro" id="IPR050266">
    <property type="entry name" value="AB_hydrolase_sf"/>
</dbReference>
<dbReference type="Gene3D" id="3.40.50.1820">
    <property type="entry name" value="alpha/beta hydrolase"/>
    <property type="match status" value="1"/>
</dbReference>
<feature type="domain" description="AB hydrolase-1" evidence="1">
    <location>
        <begin position="42"/>
        <end position="210"/>
    </location>
</feature>